<reference evidence="6 7" key="1">
    <citation type="submission" date="2017-03" db="EMBL/GenBank/DDBJ databases">
        <title>WGS assembly of Porphyra umbilicalis.</title>
        <authorList>
            <person name="Brawley S.H."/>
            <person name="Blouin N.A."/>
            <person name="Ficko-Blean E."/>
            <person name="Wheeler G.L."/>
            <person name="Lohr M."/>
            <person name="Goodson H.V."/>
            <person name="Jenkins J.W."/>
            <person name="Blaby-Haas C.E."/>
            <person name="Helliwell K.E."/>
            <person name="Chan C."/>
            <person name="Marriage T."/>
            <person name="Bhattacharya D."/>
            <person name="Klein A.S."/>
            <person name="Badis Y."/>
            <person name="Brodie J."/>
            <person name="Cao Y."/>
            <person name="Collen J."/>
            <person name="Dittami S.M."/>
            <person name="Gachon C.M."/>
            <person name="Green B.R."/>
            <person name="Karpowicz S."/>
            <person name="Kim J.W."/>
            <person name="Kudahl U."/>
            <person name="Lin S."/>
            <person name="Michel G."/>
            <person name="Mittag M."/>
            <person name="Olson B.J."/>
            <person name="Pangilinan J."/>
            <person name="Peng Y."/>
            <person name="Qiu H."/>
            <person name="Shu S."/>
            <person name="Singer J.T."/>
            <person name="Smith A.G."/>
            <person name="Sprecher B.N."/>
            <person name="Wagner V."/>
            <person name="Wang W."/>
            <person name="Wang Z.-Y."/>
            <person name="Yan J."/>
            <person name="Yarish C."/>
            <person name="Zoeuner-Riek S."/>
            <person name="Zhuang Y."/>
            <person name="Zou Y."/>
            <person name="Lindquist E.A."/>
            <person name="Grimwood J."/>
            <person name="Barry K."/>
            <person name="Rokhsar D.S."/>
            <person name="Schmutz J."/>
            <person name="Stiller J.W."/>
            <person name="Grossman A.R."/>
            <person name="Prochnik S.E."/>
        </authorList>
    </citation>
    <scope>NUCLEOTIDE SEQUENCE [LARGE SCALE GENOMIC DNA]</scope>
    <source>
        <strain evidence="6">4086291</strain>
    </source>
</reference>
<name>A0A1X6NYL5_PORUM</name>
<gene>
    <name evidence="6" type="ORF">BU14_0333s0018</name>
</gene>
<feature type="domain" description="MYND-type" evidence="5">
    <location>
        <begin position="450"/>
        <end position="496"/>
    </location>
</feature>
<protein>
    <recommendedName>
        <fullName evidence="5">MYND-type domain-containing protein</fullName>
    </recommendedName>
</protein>
<organism evidence="6 7">
    <name type="scientific">Porphyra umbilicalis</name>
    <name type="common">Purple laver</name>
    <name type="synonym">Red alga</name>
    <dbReference type="NCBI Taxonomy" id="2786"/>
    <lineage>
        <taxon>Eukaryota</taxon>
        <taxon>Rhodophyta</taxon>
        <taxon>Bangiophyceae</taxon>
        <taxon>Bangiales</taxon>
        <taxon>Bangiaceae</taxon>
        <taxon>Porphyra</taxon>
    </lineage>
</organism>
<proteinExistence type="predicted"/>
<evidence type="ECO:0000313" key="6">
    <source>
        <dbReference type="EMBL" id="OSX73630.1"/>
    </source>
</evidence>
<dbReference type="SUPFAM" id="SSF144232">
    <property type="entry name" value="HIT/MYND zinc finger-like"/>
    <property type="match status" value="1"/>
</dbReference>
<evidence type="ECO:0000256" key="1">
    <source>
        <dbReference type="ARBA" id="ARBA00022723"/>
    </source>
</evidence>
<dbReference type="Gene3D" id="6.10.140.2220">
    <property type="match status" value="1"/>
</dbReference>
<keyword evidence="1" id="KW-0479">Metal-binding</keyword>
<dbReference type="GO" id="GO:0008270">
    <property type="term" value="F:zinc ion binding"/>
    <property type="evidence" value="ECO:0007669"/>
    <property type="project" value="UniProtKB-KW"/>
</dbReference>
<evidence type="ECO:0000313" key="7">
    <source>
        <dbReference type="Proteomes" id="UP000218209"/>
    </source>
</evidence>
<dbReference type="PROSITE" id="PS50865">
    <property type="entry name" value="ZF_MYND_2"/>
    <property type="match status" value="1"/>
</dbReference>
<evidence type="ECO:0000259" key="5">
    <source>
        <dbReference type="PROSITE" id="PS50865"/>
    </source>
</evidence>
<dbReference type="PROSITE" id="PS01360">
    <property type="entry name" value="ZF_MYND_1"/>
    <property type="match status" value="1"/>
</dbReference>
<evidence type="ECO:0000256" key="4">
    <source>
        <dbReference type="PROSITE-ProRule" id="PRU00134"/>
    </source>
</evidence>
<dbReference type="InterPro" id="IPR002893">
    <property type="entry name" value="Znf_MYND"/>
</dbReference>
<accession>A0A1X6NYL5</accession>
<keyword evidence="2 4" id="KW-0863">Zinc-finger</keyword>
<evidence type="ECO:0000256" key="3">
    <source>
        <dbReference type="ARBA" id="ARBA00022833"/>
    </source>
</evidence>
<keyword evidence="7" id="KW-1185">Reference proteome</keyword>
<sequence length="633" mass="66614">MNALRRHPNPVVQHICATLAQLSDTDEVDGVLGDLPRADCHALLSDAGAAAALTVALAGEVRAAVEPCGPAAPPQEVSCGRRRITVEGLSAVVSRATGVCLCGDSTVVPLLLDVLPDVYGMAVGRFEDLLYRPGLGGFFKALDLLVARHLNRAAPMPPSNDRRTPSCAPVPSYATTCERVTVVTRTPLLRGWLLEQLAVVASLVGGPHADDNRLPPPNGLLMLSMVAPRFLLDDPTALDVLVGAAVAVASSTASAMTGARIGGYIRLILEQLALADPPRFRCTAGVGDALEALLRAARASSPTGVVDAEEREALMHLLHALTPSAAAVTASPAAMGWLVSMAALPPDGELNQYASYAAACMALYVCRAVRRGGSSRIPATFDDAAPTWRRLVGIHPHAVAVAVGRSLLDLCSAGGGQSASSTAVPALTPWFPSTFPPPLLTAYETRLGRCWTCGSSYSAANARRVPNKCSGCWVAVFCSPACAAVGWKAGGHKRSCAAWSRFSESLLTRVVSQSLTGDARRITVRRVHHRQAALAMQQEEMDGDWRAWGWPAARARFVEEAGLSLADVVCLVEPASGVVQLLPAAEYAKWPSAVPAEALSKPLEKHGGRVLRVVHRAHPPRIQSFGPRSLGLA</sequence>
<dbReference type="AlphaFoldDB" id="A0A1X6NYL5"/>
<dbReference type="Proteomes" id="UP000218209">
    <property type="component" value="Unassembled WGS sequence"/>
</dbReference>
<evidence type="ECO:0000256" key="2">
    <source>
        <dbReference type="ARBA" id="ARBA00022771"/>
    </source>
</evidence>
<dbReference type="Gene3D" id="1.10.220.160">
    <property type="match status" value="1"/>
</dbReference>
<keyword evidence="3" id="KW-0862">Zinc</keyword>
<dbReference type="EMBL" id="KV918985">
    <property type="protein sequence ID" value="OSX73630.1"/>
    <property type="molecule type" value="Genomic_DNA"/>
</dbReference>